<reference evidence="7 8" key="1">
    <citation type="journal article" date="2018" name="Sci. Rep.">
        <title>Comparative analysis of the Pocillopora damicornis genome highlights role of immune system in coral evolution.</title>
        <authorList>
            <person name="Cunning R."/>
            <person name="Bay R.A."/>
            <person name="Gillette P."/>
            <person name="Baker A.C."/>
            <person name="Traylor-Knowles N."/>
        </authorList>
    </citation>
    <scope>NUCLEOTIDE SEQUENCE [LARGE SCALE GENOMIC DNA]</scope>
    <source>
        <strain evidence="7">RSMAS</strain>
        <tissue evidence="7">Whole animal</tissue>
    </source>
</reference>
<comment type="caution">
    <text evidence="7">The sequence shown here is derived from an EMBL/GenBank/DDBJ whole genome shotgun (WGS) entry which is preliminary data.</text>
</comment>
<dbReference type="InterPro" id="IPR049883">
    <property type="entry name" value="NOTCH1_EGF-like"/>
</dbReference>
<evidence type="ECO:0000259" key="6">
    <source>
        <dbReference type="PROSITE" id="PS50026"/>
    </source>
</evidence>
<keyword evidence="1 5" id="KW-0245">EGF-like domain</keyword>
<organism evidence="7 8">
    <name type="scientific">Pocillopora damicornis</name>
    <name type="common">Cauliflower coral</name>
    <name type="synonym">Millepora damicornis</name>
    <dbReference type="NCBI Taxonomy" id="46731"/>
    <lineage>
        <taxon>Eukaryota</taxon>
        <taxon>Metazoa</taxon>
        <taxon>Cnidaria</taxon>
        <taxon>Anthozoa</taxon>
        <taxon>Hexacorallia</taxon>
        <taxon>Scleractinia</taxon>
        <taxon>Astrocoeniina</taxon>
        <taxon>Pocilloporidae</taxon>
        <taxon>Pocillopora</taxon>
    </lineage>
</organism>
<dbReference type="InterPro" id="IPR009030">
    <property type="entry name" value="Growth_fac_rcpt_cys_sf"/>
</dbReference>
<dbReference type="InterPro" id="IPR018097">
    <property type="entry name" value="EGF_Ca-bd_CS"/>
</dbReference>
<evidence type="ECO:0000256" key="4">
    <source>
        <dbReference type="ARBA" id="ARBA00023157"/>
    </source>
</evidence>
<dbReference type="Gene3D" id="2.10.25.10">
    <property type="entry name" value="Laminin"/>
    <property type="match status" value="8"/>
</dbReference>
<keyword evidence="2" id="KW-0732">Signal</keyword>
<dbReference type="SUPFAM" id="SSF57184">
    <property type="entry name" value="Growth factor receptor domain"/>
    <property type="match status" value="1"/>
</dbReference>
<sequence>MCELNNRTKEARPENFLSAPSCGGHWSGWLDAAHPTVEDDEVHRTVCFIPLGSIAELPALSCHEIKLSEGKDTISKMYWLDPTSTGKAELLYCDMKLEDIDECTGSSNVCDDNAYCSNTRRGMYWLFRNLRFLFLASTMEFVTANDQCRTEVNIQGMALKRSVFKRWSVATPHLCDVKCGQEIACQSYNRKYHICELNNRTKEARPENFLSAPSWFYIRRLNGRAPLGSIPELPAISCLEIKASEGKNTISGKYWLDPTGTGKATLINCNMASGDMDECKYNISDCNVNANCTNTESSYKCTCKAGYTCDRHSCSDVDECDDGSHLCDVNANCTNTNGSHNCTCKKGYTGDGKSDGSNICDENTNCTNFIGSYNCSCTEGYTGSGQSCQDIDECSEAHAVKMNKCHPNASCTNTGGSYNCSCIPGYIGDGFQCKVDPCYEYKNLSDFQRKNSYHTPPNEESCDRELDGWYRFVGAAGTKMPTTFVAPFRCGTACSGWLHGTHPTVERGEVYREVYFSSSSKDRSYKTQISVKNCSSYYIYKLAKPCYHYYNLSDASRNIINVKISGQELCDNELLEEWYRFVGAARTKMQTTHVPRNRCGTIFSGGLNGTHPALEDNEVYRTVCFNKIFVGCIHSNAISIKNCGSYFIYKLQQPPDFYLLSISFCLDYFLIFSLLLQFLDMDECKSDISDRDVNANCTNTEVSYKCKCKAGYAGDGHSCSADPCYHYQSLSDATRKSSYITPQYQEVCDDQLPEEGIVLWELREQKCQQHVCPHLDAVHPGQAGWMVLTLQWKMVMSPGRSALVIVILVKRSMYWIFRQVTFLLYVSAIKSNTANEQSRTEVNIQGMALKRSVFKRWSMAAPHLCEIAYQSYNYNRKYQICELNNRTKEARPENFLSAPGWFYIRRLNSRGKKSEVYEEKKTHIFTAAPLGSIPEFLAISCLEIKASERQNTISGKYWLDPTGTGKAPLGSIPELPAMSCLEIKASEGNSTISGKYWLDPTGTGRAILIDCDMANGDKDECKYNINECDLNANCTNTYGSYKCTCKRDTLAMDIHVQISMNAAVTMLVMRMQTAPIPKALTFLPVRRDMLGPSIDKCRGNHSCHVNSNCTNTKGSYVCTCHLGYIGNGSSCANIDKCSEAGAVKMNNCHLNASCINTQGSYNCSCNPTYIGDADPCHHYSNLNEANRNTKHQTPPYGTALDGYRFVGAAGTRMPKTRVPAFRCGTDWPGWLDGAHPTVEDGKVKRTVCFSDRFTGYKSLNTISVKNCGSYFIYDFGLLYAFNASYCAID</sequence>
<evidence type="ECO:0000256" key="1">
    <source>
        <dbReference type="ARBA" id="ARBA00022536"/>
    </source>
</evidence>
<feature type="domain" description="EGF-like" evidence="6">
    <location>
        <begin position="1093"/>
        <end position="1132"/>
    </location>
</feature>
<name>A0A3M6V8H5_POCDA</name>
<dbReference type="Pfam" id="PF23283">
    <property type="entry name" value="D8C_UMOD"/>
    <property type="match status" value="3"/>
</dbReference>
<evidence type="ECO:0000313" key="8">
    <source>
        <dbReference type="Proteomes" id="UP000275408"/>
    </source>
</evidence>
<proteinExistence type="predicted"/>
<keyword evidence="4" id="KW-1015">Disulfide bond</keyword>
<dbReference type="PROSITE" id="PS01186">
    <property type="entry name" value="EGF_2"/>
    <property type="match status" value="4"/>
</dbReference>
<dbReference type="GO" id="GO:0005509">
    <property type="term" value="F:calcium ion binding"/>
    <property type="evidence" value="ECO:0007669"/>
    <property type="project" value="InterPro"/>
</dbReference>
<dbReference type="PROSITE" id="PS00010">
    <property type="entry name" value="ASX_HYDROXYL"/>
    <property type="match status" value="6"/>
</dbReference>
<dbReference type="PROSITE" id="PS01187">
    <property type="entry name" value="EGF_CA"/>
    <property type="match status" value="2"/>
</dbReference>
<dbReference type="SMART" id="SM00179">
    <property type="entry name" value="EGF_CA"/>
    <property type="match status" value="8"/>
</dbReference>
<dbReference type="SMART" id="SM00181">
    <property type="entry name" value="EGF"/>
    <property type="match status" value="8"/>
</dbReference>
<feature type="domain" description="EGF-like" evidence="6">
    <location>
        <begin position="316"/>
        <end position="354"/>
    </location>
</feature>
<dbReference type="OrthoDB" id="10022113at2759"/>
<evidence type="ECO:0000256" key="3">
    <source>
        <dbReference type="ARBA" id="ARBA00022737"/>
    </source>
</evidence>
<keyword evidence="8" id="KW-1185">Reference proteome</keyword>
<dbReference type="Pfam" id="PF12947">
    <property type="entry name" value="EGF_3"/>
    <property type="match status" value="6"/>
</dbReference>
<dbReference type="PROSITE" id="PS50026">
    <property type="entry name" value="EGF_3"/>
    <property type="match status" value="6"/>
</dbReference>
<dbReference type="CDD" id="cd00054">
    <property type="entry name" value="EGF_CA"/>
    <property type="match status" value="7"/>
</dbReference>
<dbReference type="InterPro" id="IPR000742">
    <property type="entry name" value="EGF"/>
</dbReference>
<dbReference type="InterPro" id="IPR001881">
    <property type="entry name" value="EGF-like_Ca-bd_dom"/>
</dbReference>
<dbReference type="FunFam" id="2.10.25.10:FF:000038">
    <property type="entry name" value="Fibrillin 2"/>
    <property type="match status" value="5"/>
</dbReference>
<feature type="domain" description="EGF-like" evidence="6">
    <location>
        <begin position="680"/>
        <end position="720"/>
    </location>
</feature>
<feature type="domain" description="EGF-like" evidence="6">
    <location>
        <begin position="275"/>
        <end position="315"/>
    </location>
</feature>
<feature type="domain" description="EGF-like" evidence="6">
    <location>
        <begin position="390"/>
        <end position="432"/>
    </location>
</feature>
<dbReference type="EMBL" id="RCHS01000049">
    <property type="protein sequence ID" value="RMX61338.1"/>
    <property type="molecule type" value="Genomic_DNA"/>
</dbReference>
<accession>A0A3M6V8H5</accession>
<dbReference type="SUPFAM" id="SSF57196">
    <property type="entry name" value="EGF/Laminin"/>
    <property type="match status" value="6"/>
</dbReference>
<dbReference type="InterPro" id="IPR057774">
    <property type="entry name" value="D8C_UMOD/GP2/OIT3-like"/>
</dbReference>
<evidence type="ECO:0000313" key="7">
    <source>
        <dbReference type="EMBL" id="RMX61338.1"/>
    </source>
</evidence>
<dbReference type="Gene3D" id="3.30.750.130">
    <property type="match status" value="2"/>
</dbReference>
<comment type="caution">
    <text evidence="5">Lacks conserved residue(s) required for the propagation of feature annotation.</text>
</comment>
<dbReference type="InterPro" id="IPR052235">
    <property type="entry name" value="Nephronectin_domain"/>
</dbReference>
<dbReference type="Pfam" id="PF07645">
    <property type="entry name" value="EGF_CA"/>
    <property type="match status" value="3"/>
</dbReference>
<keyword evidence="3" id="KW-0677">Repeat</keyword>
<dbReference type="InterPro" id="IPR024731">
    <property type="entry name" value="NELL2-like_EGF"/>
</dbReference>
<feature type="domain" description="EGF-like" evidence="6">
    <location>
        <begin position="1133"/>
        <end position="1177"/>
    </location>
</feature>
<protein>
    <recommendedName>
        <fullName evidence="6">EGF-like domain-containing protein</fullName>
    </recommendedName>
</protein>
<dbReference type="PANTHER" id="PTHR24050">
    <property type="entry name" value="PA14 DOMAIN-CONTAINING PROTEIN"/>
    <property type="match status" value="1"/>
</dbReference>
<dbReference type="Proteomes" id="UP000275408">
    <property type="component" value="Unassembled WGS sequence"/>
</dbReference>
<dbReference type="PANTHER" id="PTHR24050:SF28">
    <property type="entry name" value="UROMODULIN-LIKE"/>
    <property type="match status" value="1"/>
</dbReference>
<dbReference type="InterPro" id="IPR000152">
    <property type="entry name" value="EGF-type_Asp/Asn_hydroxyl_site"/>
</dbReference>
<evidence type="ECO:0000256" key="2">
    <source>
        <dbReference type="ARBA" id="ARBA00022729"/>
    </source>
</evidence>
<gene>
    <name evidence="7" type="ORF">pdam_00023465</name>
</gene>
<evidence type="ECO:0000256" key="5">
    <source>
        <dbReference type="PROSITE-ProRule" id="PRU00076"/>
    </source>
</evidence>